<evidence type="ECO:0000256" key="4">
    <source>
        <dbReference type="RuleBase" id="RU004514"/>
    </source>
</evidence>
<dbReference type="AlphaFoldDB" id="A0A1T5A1H2"/>
<feature type="domain" description="Alanine racemase N-terminal" evidence="5">
    <location>
        <begin position="15"/>
        <end position="228"/>
    </location>
</feature>
<comment type="cofactor">
    <cofactor evidence="3">
        <name>pyridoxal 5'-phosphate</name>
        <dbReference type="ChEBI" id="CHEBI:597326"/>
    </cofactor>
</comment>
<name>A0A1T5A1H2_9FIRM</name>
<dbReference type="SUPFAM" id="SSF51419">
    <property type="entry name" value="PLP-binding barrel"/>
    <property type="match status" value="1"/>
</dbReference>
<dbReference type="InterPro" id="IPR029066">
    <property type="entry name" value="PLP-binding_barrel"/>
</dbReference>
<dbReference type="NCBIfam" id="TIGR00044">
    <property type="entry name" value="YggS family pyridoxal phosphate-dependent enzyme"/>
    <property type="match status" value="1"/>
</dbReference>
<dbReference type="CDD" id="cd00635">
    <property type="entry name" value="PLPDE_III_YBL036c_like"/>
    <property type="match status" value="1"/>
</dbReference>
<evidence type="ECO:0000313" key="6">
    <source>
        <dbReference type="EMBL" id="SKB28871.1"/>
    </source>
</evidence>
<keyword evidence="1 2" id="KW-0663">Pyridoxal phosphate</keyword>
<dbReference type="InterPro" id="IPR011078">
    <property type="entry name" value="PyrdxlP_homeostasis"/>
</dbReference>
<dbReference type="OrthoDB" id="9804072at2"/>
<feature type="modified residue" description="N6-(pyridoxal phosphate)lysine" evidence="2 3">
    <location>
        <position position="35"/>
    </location>
</feature>
<evidence type="ECO:0000256" key="2">
    <source>
        <dbReference type="HAMAP-Rule" id="MF_02087"/>
    </source>
</evidence>
<keyword evidence="7" id="KW-1185">Reference proteome</keyword>
<dbReference type="InterPro" id="IPR001608">
    <property type="entry name" value="Ala_racemase_N"/>
</dbReference>
<evidence type="ECO:0000313" key="7">
    <source>
        <dbReference type="Proteomes" id="UP000243406"/>
    </source>
</evidence>
<organism evidence="6 7">
    <name type="scientific">Acetoanaerobium noterae</name>
    <dbReference type="NCBI Taxonomy" id="745369"/>
    <lineage>
        <taxon>Bacteria</taxon>
        <taxon>Bacillati</taxon>
        <taxon>Bacillota</taxon>
        <taxon>Clostridia</taxon>
        <taxon>Peptostreptococcales</taxon>
        <taxon>Filifactoraceae</taxon>
        <taxon>Acetoanaerobium</taxon>
    </lineage>
</organism>
<evidence type="ECO:0000259" key="5">
    <source>
        <dbReference type="Pfam" id="PF01168"/>
    </source>
</evidence>
<dbReference type="Pfam" id="PF01168">
    <property type="entry name" value="Ala_racemase_N"/>
    <property type="match status" value="1"/>
</dbReference>
<dbReference type="Gene3D" id="3.20.20.10">
    <property type="entry name" value="Alanine racemase"/>
    <property type="match status" value="1"/>
</dbReference>
<dbReference type="HAMAP" id="MF_02087">
    <property type="entry name" value="PLP_homeostasis"/>
    <property type="match status" value="1"/>
</dbReference>
<comment type="similarity">
    <text evidence="2 4">Belongs to the pyridoxal phosphate-binding protein YggS/PROSC family.</text>
</comment>
<dbReference type="PANTHER" id="PTHR10146:SF14">
    <property type="entry name" value="PYRIDOXAL PHOSPHATE HOMEOSTASIS PROTEIN"/>
    <property type="match status" value="1"/>
</dbReference>
<gene>
    <name evidence="6" type="ORF">SAMN02745120_0661</name>
</gene>
<comment type="function">
    <text evidence="2">Pyridoxal 5'-phosphate (PLP)-binding protein, which is involved in PLP homeostasis.</text>
</comment>
<dbReference type="RefSeq" id="WP_079588614.1">
    <property type="nucleotide sequence ID" value="NZ_FUYN01000001.1"/>
</dbReference>
<accession>A0A1T5A1H2</accession>
<protein>
    <recommendedName>
        <fullName evidence="2">Pyridoxal phosphate homeostasis protein</fullName>
        <shortName evidence="2">PLP homeostasis protein</shortName>
    </recommendedName>
</protein>
<dbReference type="GO" id="GO:0030170">
    <property type="term" value="F:pyridoxal phosphate binding"/>
    <property type="evidence" value="ECO:0007669"/>
    <property type="project" value="UniProtKB-UniRule"/>
</dbReference>
<proteinExistence type="inferred from homology"/>
<dbReference type="EMBL" id="FUYN01000001">
    <property type="protein sequence ID" value="SKB28871.1"/>
    <property type="molecule type" value="Genomic_DNA"/>
</dbReference>
<dbReference type="PIRSF" id="PIRSF004848">
    <property type="entry name" value="YBL036c_PLPDEIII"/>
    <property type="match status" value="1"/>
</dbReference>
<reference evidence="7" key="1">
    <citation type="submission" date="2017-02" db="EMBL/GenBank/DDBJ databases">
        <authorList>
            <person name="Varghese N."/>
            <person name="Submissions S."/>
        </authorList>
    </citation>
    <scope>NUCLEOTIDE SEQUENCE [LARGE SCALE GENOMIC DNA]</scope>
    <source>
        <strain evidence="7">ATCC 35199</strain>
    </source>
</reference>
<dbReference type="Proteomes" id="UP000243406">
    <property type="component" value="Unassembled WGS sequence"/>
</dbReference>
<dbReference type="FunFam" id="3.20.20.10:FF:000018">
    <property type="entry name" value="Pyridoxal phosphate homeostasis protein"/>
    <property type="match status" value="1"/>
</dbReference>
<evidence type="ECO:0000256" key="3">
    <source>
        <dbReference type="PIRSR" id="PIRSR004848-1"/>
    </source>
</evidence>
<evidence type="ECO:0000256" key="1">
    <source>
        <dbReference type="ARBA" id="ARBA00022898"/>
    </source>
</evidence>
<sequence>MSQIKTNIEFVKEEIKKTLNKCERNDDVTLIAVSKTVGVEQINEALDSGIENLGENKVQEVEKKHPNVSKKAIWHLIGTLQTNKVKYIIKTIDLIHSLDRIPLAKEIDKRAKENDLIMDCLVQVNISLEDSKHGLLAEDVEAFVKEVSLNYNNIRIVGLMGMAPFEAEPEQTRPYFKKLKNLFDELSSLSLENVEMKYLSMGMTNDYKIAIEEGSNMIRVGTGIFGERNYV</sequence>
<dbReference type="PANTHER" id="PTHR10146">
    <property type="entry name" value="PROLINE SYNTHETASE CO-TRANSCRIBED BACTERIAL HOMOLOG PROTEIN"/>
    <property type="match status" value="1"/>
</dbReference>